<protein>
    <submittedName>
        <fullName evidence="1">DUF721 domain-containing protein</fullName>
    </submittedName>
</protein>
<proteinExistence type="predicted"/>
<evidence type="ECO:0000313" key="1">
    <source>
        <dbReference type="EMBL" id="MEB5477195.1"/>
    </source>
</evidence>
<keyword evidence="2" id="KW-1185">Reference proteome</keyword>
<dbReference type="EMBL" id="VTDN01000006">
    <property type="protein sequence ID" value="MEB5477195.1"/>
    <property type="molecule type" value="Genomic_DNA"/>
</dbReference>
<evidence type="ECO:0000313" key="2">
    <source>
        <dbReference type="Proteomes" id="UP001339883"/>
    </source>
</evidence>
<dbReference type="RefSeq" id="WP_325775569.1">
    <property type="nucleotide sequence ID" value="NZ_VTDN01000006.1"/>
</dbReference>
<reference evidence="1 2" key="1">
    <citation type="submission" date="2019-08" db="EMBL/GenBank/DDBJ databases">
        <title>Five species of Acinetobacter isolated from floral nectar and animal pollinators.</title>
        <authorList>
            <person name="Hendry T.A."/>
        </authorList>
    </citation>
    <scope>NUCLEOTIDE SEQUENCE [LARGE SCALE GENOMIC DNA]</scope>
    <source>
        <strain evidence="1 2">MD18.27</strain>
    </source>
</reference>
<organism evidence="1 2">
    <name type="scientific">Acinetobacter pollinis</name>
    <dbReference type="NCBI Taxonomy" id="2605270"/>
    <lineage>
        <taxon>Bacteria</taxon>
        <taxon>Pseudomonadati</taxon>
        <taxon>Pseudomonadota</taxon>
        <taxon>Gammaproteobacteria</taxon>
        <taxon>Moraxellales</taxon>
        <taxon>Moraxellaceae</taxon>
        <taxon>Acinetobacter</taxon>
    </lineage>
</organism>
<sequence>MSQPTKFFETANKKINKSSNVKHLTQQVAYWQKLTKIIQPILPQPEDWQIACYQHGILTITGENQAMVSQLGYLQRNYIQKLSQLDDFKDLEKIHVRLRFQSKPKETQKDAVPLPQETQSMLESAASFVTDPKLSQALLNFVNRKK</sequence>
<comment type="caution">
    <text evidence="1">The sequence shown here is derived from an EMBL/GenBank/DDBJ whole genome shotgun (WGS) entry which is preliminary data.</text>
</comment>
<name>A0ABU6DTL3_9GAMM</name>
<gene>
    <name evidence="1" type="ORF">I2F25_09095</name>
</gene>
<dbReference type="Proteomes" id="UP001339883">
    <property type="component" value="Unassembled WGS sequence"/>
</dbReference>
<accession>A0ABU6DTL3</accession>